<gene>
    <name evidence="1" type="ORF">B7P43_G14957</name>
</gene>
<dbReference type="Proteomes" id="UP000235965">
    <property type="component" value="Unassembled WGS sequence"/>
</dbReference>
<proteinExistence type="predicted"/>
<dbReference type="EMBL" id="NEVH01026121">
    <property type="protein sequence ID" value="PNF14549.1"/>
    <property type="molecule type" value="Genomic_DNA"/>
</dbReference>
<dbReference type="AlphaFoldDB" id="A0A2J7PDZ0"/>
<keyword evidence="2" id="KW-1185">Reference proteome</keyword>
<protein>
    <submittedName>
        <fullName evidence="1">Uncharacterized protein</fullName>
    </submittedName>
</protein>
<sequence>MQFNLNCLPNDAIHIVGLGGEDGGVLKLNAVYQIDAAFSYGRLVRLFETDVPLMLLQPHVHRAACLPNTDLSALAWDTVYSRCP</sequence>
<name>A0A2J7PDZ0_9NEOP</name>
<accession>A0A2J7PDZ0</accession>
<reference evidence="1 2" key="1">
    <citation type="submission" date="2017-12" db="EMBL/GenBank/DDBJ databases">
        <title>Hemimetabolous genomes reveal molecular basis of termite eusociality.</title>
        <authorList>
            <person name="Harrison M.C."/>
            <person name="Jongepier E."/>
            <person name="Robertson H.M."/>
            <person name="Arning N."/>
            <person name="Bitard-Feildel T."/>
            <person name="Chao H."/>
            <person name="Childers C.P."/>
            <person name="Dinh H."/>
            <person name="Doddapaneni H."/>
            <person name="Dugan S."/>
            <person name="Gowin J."/>
            <person name="Greiner C."/>
            <person name="Han Y."/>
            <person name="Hu H."/>
            <person name="Hughes D.S.T."/>
            <person name="Huylmans A.-K."/>
            <person name="Kemena C."/>
            <person name="Kremer L.P.M."/>
            <person name="Lee S.L."/>
            <person name="Lopez-Ezquerra A."/>
            <person name="Mallet L."/>
            <person name="Monroy-Kuhn J.M."/>
            <person name="Moser A."/>
            <person name="Murali S.C."/>
            <person name="Muzny D.M."/>
            <person name="Otani S."/>
            <person name="Piulachs M.-D."/>
            <person name="Poelchau M."/>
            <person name="Qu J."/>
            <person name="Schaub F."/>
            <person name="Wada-Katsumata A."/>
            <person name="Worley K.C."/>
            <person name="Xie Q."/>
            <person name="Ylla G."/>
            <person name="Poulsen M."/>
            <person name="Gibbs R.A."/>
            <person name="Schal C."/>
            <person name="Richards S."/>
            <person name="Belles X."/>
            <person name="Korb J."/>
            <person name="Bornberg-Bauer E."/>
        </authorList>
    </citation>
    <scope>NUCLEOTIDE SEQUENCE [LARGE SCALE GENOMIC DNA]</scope>
    <source>
        <tissue evidence="1">Whole body</tissue>
    </source>
</reference>
<comment type="caution">
    <text evidence="1">The sequence shown here is derived from an EMBL/GenBank/DDBJ whole genome shotgun (WGS) entry which is preliminary data.</text>
</comment>
<evidence type="ECO:0000313" key="2">
    <source>
        <dbReference type="Proteomes" id="UP000235965"/>
    </source>
</evidence>
<dbReference type="InParanoid" id="A0A2J7PDZ0"/>
<evidence type="ECO:0000313" key="1">
    <source>
        <dbReference type="EMBL" id="PNF14549.1"/>
    </source>
</evidence>
<organism evidence="1 2">
    <name type="scientific">Cryptotermes secundus</name>
    <dbReference type="NCBI Taxonomy" id="105785"/>
    <lineage>
        <taxon>Eukaryota</taxon>
        <taxon>Metazoa</taxon>
        <taxon>Ecdysozoa</taxon>
        <taxon>Arthropoda</taxon>
        <taxon>Hexapoda</taxon>
        <taxon>Insecta</taxon>
        <taxon>Pterygota</taxon>
        <taxon>Neoptera</taxon>
        <taxon>Polyneoptera</taxon>
        <taxon>Dictyoptera</taxon>
        <taxon>Blattodea</taxon>
        <taxon>Blattoidea</taxon>
        <taxon>Termitoidae</taxon>
        <taxon>Kalotermitidae</taxon>
        <taxon>Cryptotermitinae</taxon>
        <taxon>Cryptotermes</taxon>
    </lineage>
</organism>